<evidence type="ECO:0000256" key="2">
    <source>
        <dbReference type="SAM" id="MobiDB-lite"/>
    </source>
</evidence>
<reference evidence="4 5" key="1">
    <citation type="journal article" date="2020" name="Mol. Biol. Evol.">
        <title>Distinct Expression and Methylation Patterns for Genes with Different Fates following a Single Whole-Genome Duplication in Flowering Plants.</title>
        <authorList>
            <person name="Shi T."/>
            <person name="Rahmani R.S."/>
            <person name="Gugger P.F."/>
            <person name="Wang M."/>
            <person name="Li H."/>
            <person name="Zhang Y."/>
            <person name="Li Z."/>
            <person name="Wang Q."/>
            <person name="Van de Peer Y."/>
            <person name="Marchal K."/>
            <person name="Chen J."/>
        </authorList>
    </citation>
    <scope>NUCLEOTIDE SEQUENCE [LARGE SCALE GENOMIC DNA]</scope>
    <source>
        <tissue evidence="4">Leaf</tissue>
    </source>
</reference>
<protein>
    <recommendedName>
        <fullName evidence="3">CCHC-type domain-containing protein</fullName>
    </recommendedName>
</protein>
<dbReference type="PROSITE" id="PS50158">
    <property type="entry name" value="ZF_CCHC"/>
    <property type="match status" value="1"/>
</dbReference>
<keyword evidence="1" id="KW-0862">Zinc</keyword>
<dbReference type="InterPro" id="IPR001878">
    <property type="entry name" value="Znf_CCHC"/>
</dbReference>
<dbReference type="SUPFAM" id="SSF57756">
    <property type="entry name" value="Retrovirus zinc finger-like domains"/>
    <property type="match status" value="1"/>
</dbReference>
<evidence type="ECO:0000313" key="5">
    <source>
        <dbReference type="Proteomes" id="UP000607653"/>
    </source>
</evidence>
<dbReference type="GO" id="GO:0008270">
    <property type="term" value="F:zinc ion binding"/>
    <property type="evidence" value="ECO:0007669"/>
    <property type="project" value="UniProtKB-KW"/>
</dbReference>
<dbReference type="Proteomes" id="UP000607653">
    <property type="component" value="Unassembled WGS sequence"/>
</dbReference>
<feature type="region of interest" description="Disordered" evidence="2">
    <location>
        <begin position="99"/>
        <end position="119"/>
    </location>
</feature>
<dbReference type="SMART" id="SM00343">
    <property type="entry name" value="ZnF_C2HC"/>
    <property type="match status" value="1"/>
</dbReference>
<proteinExistence type="predicted"/>
<organism evidence="4 5">
    <name type="scientific">Nelumbo nucifera</name>
    <name type="common">Sacred lotus</name>
    <dbReference type="NCBI Taxonomy" id="4432"/>
    <lineage>
        <taxon>Eukaryota</taxon>
        <taxon>Viridiplantae</taxon>
        <taxon>Streptophyta</taxon>
        <taxon>Embryophyta</taxon>
        <taxon>Tracheophyta</taxon>
        <taxon>Spermatophyta</taxon>
        <taxon>Magnoliopsida</taxon>
        <taxon>Proteales</taxon>
        <taxon>Nelumbonaceae</taxon>
        <taxon>Nelumbo</taxon>
    </lineage>
</organism>
<dbReference type="EMBL" id="DUZY01000007">
    <property type="protein sequence ID" value="DAD45897.1"/>
    <property type="molecule type" value="Genomic_DNA"/>
</dbReference>
<dbReference type="GO" id="GO:0003676">
    <property type="term" value="F:nucleic acid binding"/>
    <property type="evidence" value="ECO:0007669"/>
    <property type="project" value="InterPro"/>
</dbReference>
<evidence type="ECO:0000313" key="4">
    <source>
        <dbReference type="EMBL" id="DAD45897.1"/>
    </source>
</evidence>
<evidence type="ECO:0000259" key="3">
    <source>
        <dbReference type="PROSITE" id="PS50158"/>
    </source>
</evidence>
<feature type="domain" description="CCHC-type" evidence="3">
    <location>
        <begin position="126"/>
        <end position="141"/>
    </location>
</feature>
<sequence>MLEDVRIRLMQKLFERHEAVNAQASVLMPRVESIISRRRIEVRSVRVFRSGHYEYQTRGNDLVDNVTKMDAKTCTVEQKYWAPVDHNPVRPPAVRRRLGRPIVSRRREEDEASPSHHGPLEHKTIRCFICGGTGHNRRNCRAPPPSGNNTNVDVPAPEQAQIGRMVRRKLPYIMRGGLSTHPVHGTMGMASSSMATPIPPTSEA</sequence>
<keyword evidence="1" id="KW-0863">Zinc-finger</keyword>
<dbReference type="AlphaFoldDB" id="A0A822ZLX6"/>
<comment type="caution">
    <text evidence="4">The sequence shown here is derived from an EMBL/GenBank/DDBJ whole genome shotgun (WGS) entry which is preliminary data.</text>
</comment>
<gene>
    <name evidence="4" type="ORF">HUJ06_004127</name>
</gene>
<dbReference type="InterPro" id="IPR036875">
    <property type="entry name" value="Znf_CCHC_sf"/>
</dbReference>
<keyword evidence="1" id="KW-0479">Metal-binding</keyword>
<dbReference type="Gene3D" id="4.10.60.10">
    <property type="entry name" value="Zinc finger, CCHC-type"/>
    <property type="match status" value="1"/>
</dbReference>
<name>A0A822ZLX6_NELNU</name>
<accession>A0A822ZLX6</accession>
<keyword evidence="5" id="KW-1185">Reference proteome</keyword>
<evidence type="ECO:0000256" key="1">
    <source>
        <dbReference type="PROSITE-ProRule" id="PRU00047"/>
    </source>
</evidence>